<protein>
    <submittedName>
        <fullName evidence="1">Uncharacterized protein</fullName>
    </submittedName>
</protein>
<organism evidence="1 2">
    <name type="scientific">Pelistega indica</name>
    <dbReference type="NCBI Taxonomy" id="1414851"/>
    <lineage>
        <taxon>Bacteria</taxon>
        <taxon>Pseudomonadati</taxon>
        <taxon>Pseudomonadota</taxon>
        <taxon>Betaproteobacteria</taxon>
        <taxon>Burkholderiales</taxon>
        <taxon>Alcaligenaceae</taxon>
        <taxon>Pelistega</taxon>
    </lineage>
</organism>
<proteinExistence type="predicted"/>
<evidence type="ECO:0000313" key="1">
    <source>
        <dbReference type="EMBL" id="ETD67176.1"/>
    </source>
</evidence>
<name>V8FTF7_9BURK</name>
<comment type="caution">
    <text evidence="1">The sequence shown here is derived from an EMBL/GenBank/DDBJ whole genome shotgun (WGS) entry which is preliminary data.</text>
</comment>
<gene>
    <name evidence="1" type="ORF">V757_11650</name>
</gene>
<keyword evidence="2" id="KW-1185">Reference proteome</keyword>
<accession>V8FTF7</accession>
<evidence type="ECO:0000313" key="2">
    <source>
        <dbReference type="Proteomes" id="UP000018766"/>
    </source>
</evidence>
<dbReference type="AlphaFoldDB" id="V8FTF7"/>
<dbReference type="Proteomes" id="UP000018766">
    <property type="component" value="Unassembled WGS sequence"/>
</dbReference>
<sequence length="124" mass="13808">MSNAKSIRLPNSLGHFYLSKNVEAIATSTSKKGLLSHRLATLAKTYGVPVPQICRLAKISQNEATHFLNGSYDDNQTSVLAIRLSKVLDDLEEVLPYLDAKHYRPRTWSEALALCLSHRGNNNE</sequence>
<dbReference type="EMBL" id="AYSV01000126">
    <property type="protein sequence ID" value="ETD67176.1"/>
    <property type="molecule type" value="Genomic_DNA"/>
</dbReference>
<dbReference type="RefSeq" id="WP_023953009.1">
    <property type="nucleotide sequence ID" value="NZ_AYSV01000126.1"/>
</dbReference>
<reference evidence="1 2" key="1">
    <citation type="submission" date="2013-11" db="EMBL/GenBank/DDBJ databases">
        <title>Genomic analysis of Pelistega sp. HM-7.</title>
        <authorList>
            <person name="Kumbhare S.V."/>
            <person name="Shetty S.A."/>
            <person name="Sharma O."/>
            <person name="Dhotre D.P."/>
        </authorList>
    </citation>
    <scope>NUCLEOTIDE SEQUENCE [LARGE SCALE GENOMIC DNA]</scope>
    <source>
        <strain evidence="1 2">HM-7</strain>
    </source>
</reference>